<dbReference type="STRING" id="50990.A0A4Y7PVZ4"/>
<comment type="similarity">
    <text evidence="1">Belongs to the PIGL family.</text>
</comment>
<evidence type="ECO:0000313" key="6">
    <source>
        <dbReference type="Proteomes" id="UP000294933"/>
    </source>
</evidence>
<proteinExistence type="inferred from homology"/>
<dbReference type="GO" id="GO:0000225">
    <property type="term" value="F:N-acetylglucosaminylphosphatidylinositol deacetylase activity"/>
    <property type="evidence" value="ECO:0007669"/>
    <property type="project" value="UniProtKB-EC"/>
</dbReference>
<dbReference type="VEuPathDB" id="FungiDB:BD410DRAFT_792956"/>
<reference evidence="5 6" key="1">
    <citation type="submission" date="2018-06" db="EMBL/GenBank/DDBJ databases">
        <title>A transcriptomic atlas of mushroom development highlights an independent origin of complex multicellularity.</title>
        <authorList>
            <consortium name="DOE Joint Genome Institute"/>
            <person name="Krizsan K."/>
            <person name="Almasi E."/>
            <person name="Merenyi Z."/>
            <person name="Sahu N."/>
            <person name="Viragh M."/>
            <person name="Koszo T."/>
            <person name="Mondo S."/>
            <person name="Kiss B."/>
            <person name="Balint B."/>
            <person name="Kues U."/>
            <person name="Barry K."/>
            <person name="Hegedus J.C."/>
            <person name="Henrissat B."/>
            <person name="Johnson J."/>
            <person name="Lipzen A."/>
            <person name="Ohm R."/>
            <person name="Nagy I."/>
            <person name="Pangilinan J."/>
            <person name="Yan J."/>
            <person name="Xiong Y."/>
            <person name="Grigoriev I.V."/>
            <person name="Hibbett D.S."/>
            <person name="Nagy L.G."/>
        </authorList>
    </citation>
    <scope>NUCLEOTIDE SEQUENCE [LARGE SCALE GENOMIC DNA]</scope>
    <source>
        <strain evidence="5 6">SZMC22713</strain>
    </source>
</reference>
<dbReference type="EC" id="3.5.1.89" evidence="2"/>
<dbReference type="Proteomes" id="UP000294933">
    <property type="component" value="Unassembled WGS sequence"/>
</dbReference>
<dbReference type="OrthoDB" id="440160at2759"/>
<dbReference type="EMBL" id="ML170204">
    <property type="protein sequence ID" value="TDL18769.1"/>
    <property type="molecule type" value="Genomic_DNA"/>
</dbReference>
<gene>
    <name evidence="5" type="ORF">BD410DRAFT_792956</name>
</gene>
<dbReference type="InterPro" id="IPR024078">
    <property type="entry name" value="LmbE-like_dom_sf"/>
</dbReference>
<organism evidence="5 6">
    <name type="scientific">Rickenella mellea</name>
    <dbReference type="NCBI Taxonomy" id="50990"/>
    <lineage>
        <taxon>Eukaryota</taxon>
        <taxon>Fungi</taxon>
        <taxon>Dikarya</taxon>
        <taxon>Basidiomycota</taxon>
        <taxon>Agaricomycotina</taxon>
        <taxon>Agaricomycetes</taxon>
        <taxon>Hymenochaetales</taxon>
        <taxon>Rickenellaceae</taxon>
        <taxon>Rickenella</taxon>
    </lineage>
</organism>
<evidence type="ECO:0000256" key="3">
    <source>
        <dbReference type="SAM" id="MobiDB-lite"/>
    </source>
</evidence>
<dbReference type="SUPFAM" id="SSF102588">
    <property type="entry name" value="LmbE-like"/>
    <property type="match status" value="1"/>
</dbReference>
<evidence type="ECO:0000256" key="2">
    <source>
        <dbReference type="ARBA" id="ARBA00012176"/>
    </source>
</evidence>
<evidence type="ECO:0000256" key="4">
    <source>
        <dbReference type="SAM" id="Phobius"/>
    </source>
</evidence>
<protein>
    <recommendedName>
        <fullName evidence="2">N-acetylglucosaminylphosphatidylinositol deacetylase</fullName>
        <ecNumber evidence="2">3.5.1.89</ecNumber>
    </recommendedName>
</protein>
<dbReference type="AlphaFoldDB" id="A0A4Y7PVZ4"/>
<evidence type="ECO:0000313" key="5">
    <source>
        <dbReference type="EMBL" id="TDL18769.1"/>
    </source>
</evidence>
<accession>A0A4Y7PVZ4</accession>
<dbReference type="GO" id="GO:0006506">
    <property type="term" value="P:GPI anchor biosynthetic process"/>
    <property type="evidence" value="ECO:0007669"/>
    <property type="project" value="UniProtKB-UniPathway"/>
</dbReference>
<sequence length="356" mass="39137">MGKNSKSSSNSSKTAPQASPPAGSARATNDSILSIPLILIFILVPILSLLWTPEAPPRPFALLRPKSAQDTPKLITPRILLVTAHPDDEVIFAPTVLALLSAGDDGKAKAGYAGGGAVEKPVLWSVCLSMGDYGDDDGDESAMVSAREKRGDVREAEWEKSWDVLGLKEEMRYILDVPTLRDNISAEWDPQEIANQVEPFIIKKSINTILTFDHSGVTNHPNHRSLPHGIEHMLTSPSPSLAAYLRKPGTIAPRLFTLKTVPWYQHGTLSPVFTHLSLGARMLLRMARSPSPSQNSMGTGPGMIDIPNTIFISDIKRYIRAWRALLQHRTQMGPRMIALAAWGKYVWVNEWVESVL</sequence>
<dbReference type="PANTHER" id="PTHR12993">
    <property type="entry name" value="N-ACETYLGLUCOSAMINYL-PHOSPHATIDYLINOSITOL DE-N-ACETYLASE-RELATED"/>
    <property type="match status" value="1"/>
</dbReference>
<dbReference type="UniPathway" id="UPA00196"/>
<feature type="transmembrane region" description="Helical" evidence="4">
    <location>
        <begin position="32"/>
        <end position="51"/>
    </location>
</feature>
<dbReference type="GO" id="GO:0005783">
    <property type="term" value="C:endoplasmic reticulum"/>
    <property type="evidence" value="ECO:0007669"/>
    <property type="project" value="TreeGrafter"/>
</dbReference>
<dbReference type="InterPro" id="IPR003737">
    <property type="entry name" value="GlcNAc_PI_deacetylase-related"/>
</dbReference>
<keyword evidence="6" id="KW-1185">Reference proteome</keyword>
<feature type="region of interest" description="Disordered" evidence="3">
    <location>
        <begin position="1"/>
        <end position="25"/>
    </location>
</feature>
<dbReference type="PANTHER" id="PTHR12993:SF11">
    <property type="entry name" value="N-ACETYLGLUCOSAMINYL-PHOSPHATIDYLINOSITOL DE-N-ACETYLASE"/>
    <property type="match status" value="1"/>
</dbReference>
<keyword evidence="4" id="KW-1133">Transmembrane helix</keyword>
<keyword evidence="4" id="KW-0812">Transmembrane</keyword>
<name>A0A4Y7PVZ4_9AGAM</name>
<dbReference type="Pfam" id="PF02585">
    <property type="entry name" value="PIG-L"/>
    <property type="match status" value="1"/>
</dbReference>
<keyword evidence="4" id="KW-0472">Membrane</keyword>
<evidence type="ECO:0000256" key="1">
    <source>
        <dbReference type="ARBA" id="ARBA00006066"/>
    </source>
</evidence>
<dbReference type="GO" id="GO:0016020">
    <property type="term" value="C:membrane"/>
    <property type="evidence" value="ECO:0007669"/>
    <property type="project" value="GOC"/>
</dbReference>
<dbReference type="Gene3D" id="3.40.50.10320">
    <property type="entry name" value="LmbE-like"/>
    <property type="match status" value="1"/>
</dbReference>
<feature type="compositionally biased region" description="Low complexity" evidence="3">
    <location>
        <begin position="1"/>
        <end position="13"/>
    </location>
</feature>